<dbReference type="AlphaFoldDB" id="A0A1F7RHZ0"/>
<reference evidence="2 3" key="1">
    <citation type="journal article" date="2016" name="Nat. Commun.">
        <title>Thousands of microbial genomes shed light on interconnected biogeochemical processes in an aquifer system.</title>
        <authorList>
            <person name="Anantharaman K."/>
            <person name="Brown C.T."/>
            <person name="Hug L.A."/>
            <person name="Sharon I."/>
            <person name="Castelle C.J."/>
            <person name="Probst A.J."/>
            <person name="Thomas B.C."/>
            <person name="Singh A."/>
            <person name="Wilkins M.J."/>
            <person name="Karaoz U."/>
            <person name="Brodie E.L."/>
            <person name="Williams K.H."/>
            <person name="Hubbard S.S."/>
            <person name="Banfield J.F."/>
        </authorList>
    </citation>
    <scope>NUCLEOTIDE SEQUENCE [LARGE SCALE GENOMIC DNA]</scope>
</reference>
<accession>A0A1F7RHZ0</accession>
<sequence length="118" mass="14069">MKITFLLDENIPYALNDFLVGKGFTAYHLKRLNKTGIKNGEVYRIAEKMNAWIITRDTDFQNLWRFRQYNILGIILFKLSKTKTAFLLNAMRDFLEKFEGRLRKKSLIIIEDDQVKIY</sequence>
<dbReference type="Pfam" id="PF18480">
    <property type="entry name" value="DUF5615"/>
    <property type="match status" value="1"/>
</dbReference>
<evidence type="ECO:0000313" key="3">
    <source>
        <dbReference type="Proteomes" id="UP000178526"/>
    </source>
</evidence>
<feature type="domain" description="DUF5615" evidence="1">
    <location>
        <begin position="5"/>
        <end position="112"/>
    </location>
</feature>
<dbReference type="EMBL" id="MGDB01000076">
    <property type="protein sequence ID" value="OGL41143.1"/>
    <property type="molecule type" value="Genomic_DNA"/>
</dbReference>
<evidence type="ECO:0000313" key="2">
    <source>
        <dbReference type="EMBL" id="OGL41143.1"/>
    </source>
</evidence>
<protein>
    <recommendedName>
        <fullName evidence="1">DUF5615 domain-containing protein</fullName>
    </recommendedName>
</protein>
<organism evidence="2 3">
    <name type="scientific">Candidatus Schekmanbacteria bacterium GWA2_38_11</name>
    <dbReference type="NCBI Taxonomy" id="1817876"/>
    <lineage>
        <taxon>Bacteria</taxon>
        <taxon>Candidatus Schekmaniibacteriota</taxon>
    </lineage>
</organism>
<dbReference type="Proteomes" id="UP000178526">
    <property type="component" value="Unassembled WGS sequence"/>
</dbReference>
<name>A0A1F7RHZ0_9BACT</name>
<gene>
    <name evidence="2" type="ORF">A2042_09215</name>
</gene>
<dbReference type="InterPro" id="IPR041049">
    <property type="entry name" value="DUF5615"/>
</dbReference>
<comment type="caution">
    <text evidence="2">The sequence shown here is derived from an EMBL/GenBank/DDBJ whole genome shotgun (WGS) entry which is preliminary data.</text>
</comment>
<proteinExistence type="predicted"/>
<evidence type="ECO:0000259" key="1">
    <source>
        <dbReference type="Pfam" id="PF18480"/>
    </source>
</evidence>